<name>A0ABU2UC28_9ACTN</name>
<accession>A0ABU2UC28</accession>
<dbReference type="EMBL" id="JAVRFF010000001">
    <property type="protein sequence ID" value="MDT0470798.1"/>
    <property type="molecule type" value="Genomic_DNA"/>
</dbReference>
<evidence type="ECO:0000313" key="2">
    <source>
        <dbReference type="Proteomes" id="UP001180489"/>
    </source>
</evidence>
<gene>
    <name evidence="1" type="ORF">RM863_01410</name>
</gene>
<proteinExistence type="predicted"/>
<comment type="caution">
    <text evidence="1">The sequence shown here is derived from an EMBL/GenBank/DDBJ whole genome shotgun (WGS) entry which is preliminary data.</text>
</comment>
<dbReference type="Proteomes" id="UP001180489">
    <property type="component" value="Unassembled WGS sequence"/>
</dbReference>
<organism evidence="1 2">
    <name type="scientific">Streptomyces hintoniae</name>
    <dbReference type="NCBI Taxonomy" id="3075521"/>
    <lineage>
        <taxon>Bacteria</taxon>
        <taxon>Bacillati</taxon>
        <taxon>Actinomycetota</taxon>
        <taxon>Actinomycetes</taxon>
        <taxon>Kitasatosporales</taxon>
        <taxon>Streptomycetaceae</taxon>
        <taxon>Streptomyces</taxon>
    </lineage>
</organism>
<sequence>MPTGGRTCSYLTDVIGSVVGVEASLAYDTAPGDTDDDSEAP</sequence>
<dbReference type="RefSeq" id="WP_311633826.1">
    <property type="nucleotide sequence ID" value="NZ_JAVRFF010000001.1"/>
</dbReference>
<evidence type="ECO:0000313" key="1">
    <source>
        <dbReference type="EMBL" id="MDT0470798.1"/>
    </source>
</evidence>
<protein>
    <submittedName>
        <fullName evidence="1">Uncharacterized protein</fullName>
    </submittedName>
</protein>
<keyword evidence="2" id="KW-1185">Reference proteome</keyword>
<reference evidence="1" key="1">
    <citation type="submission" date="2024-05" db="EMBL/GenBank/DDBJ databases">
        <title>30 novel species of actinomycetes from the DSMZ collection.</title>
        <authorList>
            <person name="Nouioui I."/>
        </authorList>
    </citation>
    <scope>NUCLEOTIDE SEQUENCE</scope>
    <source>
        <strain evidence="1">DSM 41014</strain>
    </source>
</reference>